<dbReference type="STRING" id="717772.THIAE_05960"/>
<evidence type="ECO:0000313" key="1">
    <source>
        <dbReference type="EMBL" id="AHF02272.1"/>
    </source>
</evidence>
<evidence type="ECO:0008006" key="3">
    <source>
        <dbReference type="Google" id="ProtNLM"/>
    </source>
</evidence>
<accession>W0DV11</accession>
<dbReference type="Proteomes" id="UP000005380">
    <property type="component" value="Chromosome"/>
</dbReference>
<dbReference type="KEGG" id="tao:THIAE_05960"/>
<dbReference type="InParanoid" id="W0DV11"/>
<proteinExistence type="predicted"/>
<evidence type="ECO:0000313" key="2">
    <source>
        <dbReference type="Proteomes" id="UP000005380"/>
    </source>
</evidence>
<dbReference type="InterPro" id="IPR021364">
    <property type="entry name" value="DUF2857"/>
</dbReference>
<protein>
    <recommendedName>
        <fullName evidence="3">DUF2857 domain-containing protein</fullName>
    </recommendedName>
</protein>
<name>W0DV11_9GAMM</name>
<dbReference type="Pfam" id="PF11198">
    <property type="entry name" value="DUF2857"/>
    <property type="match status" value="1"/>
</dbReference>
<gene>
    <name evidence="1" type="ORF">THIAE_05960</name>
</gene>
<dbReference type="RefSeq" id="WP_006460475.1">
    <property type="nucleotide sequence ID" value="NZ_CP007030.1"/>
</dbReference>
<keyword evidence="2" id="KW-1185">Reference proteome</keyword>
<dbReference type="OrthoDB" id="7065319at2"/>
<organism evidence="1 2">
    <name type="scientific">Thiomicrospira aerophila AL3</name>
    <dbReference type="NCBI Taxonomy" id="717772"/>
    <lineage>
        <taxon>Bacteria</taxon>
        <taxon>Pseudomonadati</taxon>
        <taxon>Pseudomonadota</taxon>
        <taxon>Gammaproteobacteria</taxon>
        <taxon>Thiotrichales</taxon>
        <taxon>Piscirickettsiaceae</taxon>
        <taxon>Thiomicrospira</taxon>
    </lineage>
</organism>
<dbReference type="AlphaFoldDB" id="W0DV11"/>
<sequence length="198" mass="23037">MSKQKSLYLGIMSYVHDLIQDGDLARVKNMGFDQEMIERISKISMAELNNICNRRVCLFDIQVSKAMTLLLKDVDEGDLLDKCILAGASNEFLYRYFGLTSKAASTRRFILRFNVRHHRRIPADENQEHEIMYVYHHFLGDRTLDDLEPIDFLDLHSQVNQVVKDESEISLKVIWGVVNRYHDYEPQIASKINRTKAG</sequence>
<reference evidence="1 2" key="1">
    <citation type="submission" date="2013-12" db="EMBL/GenBank/DDBJ databases">
        <authorList>
            <consortium name="DOE Joint Genome Institute"/>
            <person name="Kappler U."/>
            <person name="Huntemann M."/>
            <person name="Han J."/>
            <person name="Chen A."/>
            <person name="Kyrpides N."/>
            <person name="Mavromatis K."/>
            <person name="Markowitz V."/>
            <person name="Palaniappan K."/>
            <person name="Ivanova N."/>
            <person name="Schaumberg A."/>
            <person name="Pati A."/>
            <person name="Liolios K."/>
            <person name="Nordberg H.P."/>
            <person name="Cantor M.N."/>
            <person name="Hua S.X."/>
            <person name="Woyke T."/>
        </authorList>
    </citation>
    <scope>NUCLEOTIDE SEQUENCE [LARGE SCALE GENOMIC DNA]</scope>
    <source>
        <strain evidence="2">AL2</strain>
    </source>
</reference>
<dbReference type="HOGENOM" id="CLU_1377571_0_0_6"/>
<dbReference type="eggNOG" id="ENOG5032PQX">
    <property type="taxonomic scope" value="Bacteria"/>
</dbReference>
<dbReference type="EMBL" id="CP007030">
    <property type="protein sequence ID" value="AHF02272.1"/>
    <property type="molecule type" value="Genomic_DNA"/>
</dbReference>